<evidence type="ECO:0000256" key="1">
    <source>
        <dbReference type="SAM" id="Phobius"/>
    </source>
</evidence>
<dbReference type="InterPro" id="IPR043504">
    <property type="entry name" value="Peptidase_S1_PA_chymotrypsin"/>
</dbReference>
<dbReference type="GO" id="GO:0004252">
    <property type="term" value="F:serine-type endopeptidase activity"/>
    <property type="evidence" value="ECO:0007669"/>
    <property type="project" value="InterPro"/>
</dbReference>
<name>A0A915L1T8_ROMCU</name>
<feature type="transmembrane region" description="Helical" evidence="1">
    <location>
        <begin position="222"/>
        <end position="243"/>
    </location>
</feature>
<keyword evidence="1" id="KW-0472">Membrane</keyword>
<dbReference type="InterPro" id="IPR018114">
    <property type="entry name" value="TRYPSIN_HIS"/>
</dbReference>
<dbReference type="Gene3D" id="3.50.4.10">
    <property type="entry name" value="Hepatocyte Growth Factor"/>
    <property type="match status" value="1"/>
</dbReference>
<evidence type="ECO:0000313" key="4">
    <source>
        <dbReference type="WBParaSite" id="nRc.2.0.1.t45033-RA"/>
    </source>
</evidence>
<dbReference type="GO" id="GO:0006508">
    <property type="term" value="P:proteolysis"/>
    <property type="evidence" value="ECO:0007669"/>
    <property type="project" value="InterPro"/>
</dbReference>
<protein>
    <submittedName>
        <fullName evidence="4">Apple domain-containing protein</fullName>
    </submittedName>
</protein>
<dbReference type="PROSITE" id="PS00134">
    <property type="entry name" value="TRYPSIN_HIS"/>
    <property type="match status" value="1"/>
</dbReference>
<dbReference type="InterPro" id="IPR009003">
    <property type="entry name" value="Peptidase_S1_PA"/>
</dbReference>
<feature type="signal peptide" evidence="2">
    <location>
        <begin position="1"/>
        <end position="21"/>
    </location>
</feature>
<evidence type="ECO:0000313" key="3">
    <source>
        <dbReference type="Proteomes" id="UP000887565"/>
    </source>
</evidence>
<accession>A0A915L1T8</accession>
<sequence length="250" mass="27239">MVFVSCHGFLAVFFAYNLGTAHKVDPWSVIAKAGNDALYPEKFNVPLLNVSYPNMGYGGWKSMAGFHFHDIQGYKTTKTINDCLILCNAHPPCRAMNYVSPLSKCVLLGSGVDETMASKALWNNANANSVHIVFTSGSKSKVPTYQPRVPSSKLPFGMPAIAPNIYLTKRQRIVGGTEAVRYSYPFIVRVVSCPQATSCSVCGGTLLPPGADSKSTKVSSDLVLTAAHCVIIAFHTLYIYAFCPLFRRKI</sequence>
<keyword evidence="3" id="KW-1185">Reference proteome</keyword>
<evidence type="ECO:0000256" key="2">
    <source>
        <dbReference type="SAM" id="SignalP"/>
    </source>
</evidence>
<keyword evidence="1" id="KW-0812">Transmembrane</keyword>
<dbReference type="Proteomes" id="UP000887565">
    <property type="component" value="Unplaced"/>
</dbReference>
<dbReference type="SUPFAM" id="SSF50494">
    <property type="entry name" value="Trypsin-like serine proteases"/>
    <property type="match status" value="1"/>
</dbReference>
<proteinExistence type="predicted"/>
<keyword evidence="1" id="KW-1133">Transmembrane helix</keyword>
<feature type="chain" id="PRO_5037894303" evidence="2">
    <location>
        <begin position="22"/>
        <end position="250"/>
    </location>
</feature>
<dbReference type="Gene3D" id="2.40.10.10">
    <property type="entry name" value="Trypsin-like serine proteases"/>
    <property type="match status" value="1"/>
</dbReference>
<reference evidence="4" key="1">
    <citation type="submission" date="2022-11" db="UniProtKB">
        <authorList>
            <consortium name="WormBaseParasite"/>
        </authorList>
    </citation>
    <scope>IDENTIFICATION</scope>
</reference>
<dbReference type="AlphaFoldDB" id="A0A915L1T8"/>
<dbReference type="WBParaSite" id="nRc.2.0.1.t45033-RA">
    <property type="protein sequence ID" value="nRc.2.0.1.t45033-RA"/>
    <property type="gene ID" value="nRc.2.0.1.g45033"/>
</dbReference>
<organism evidence="3 4">
    <name type="scientific">Romanomermis culicivorax</name>
    <name type="common">Nematode worm</name>
    <dbReference type="NCBI Taxonomy" id="13658"/>
    <lineage>
        <taxon>Eukaryota</taxon>
        <taxon>Metazoa</taxon>
        <taxon>Ecdysozoa</taxon>
        <taxon>Nematoda</taxon>
        <taxon>Enoplea</taxon>
        <taxon>Dorylaimia</taxon>
        <taxon>Mermithida</taxon>
        <taxon>Mermithoidea</taxon>
        <taxon>Mermithidae</taxon>
        <taxon>Romanomermis</taxon>
    </lineage>
</organism>
<keyword evidence="2" id="KW-0732">Signal</keyword>